<organism evidence="3 4">
    <name type="scientific">Aquipuribacter hungaricus</name>
    <dbReference type="NCBI Taxonomy" id="545624"/>
    <lineage>
        <taxon>Bacteria</taxon>
        <taxon>Bacillati</taxon>
        <taxon>Actinomycetota</taxon>
        <taxon>Actinomycetes</taxon>
        <taxon>Micrococcales</taxon>
        <taxon>Intrasporangiaceae</taxon>
        <taxon>Aquipuribacter</taxon>
    </lineage>
</organism>
<accession>A0ABV7WJH6</accession>
<dbReference type="InterPro" id="IPR003594">
    <property type="entry name" value="HATPase_dom"/>
</dbReference>
<keyword evidence="3" id="KW-0547">Nucleotide-binding</keyword>
<keyword evidence="4" id="KW-1185">Reference proteome</keyword>
<keyword evidence="3" id="KW-0067">ATP-binding</keyword>
<feature type="region of interest" description="Disordered" evidence="1">
    <location>
        <begin position="1"/>
        <end position="24"/>
    </location>
</feature>
<dbReference type="InterPro" id="IPR036890">
    <property type="entry name" value="HATPase_C_sf"/>
</dbReference>
<gene>
    <name evidence="3" type="ORF">ACFOLH_12580</name>
</gene>
<reference evidence="4" key="1">
    <citation type="journal article" date="2019" name="Int. J. Syst. Evol. Microbiol.">
        <title>The Global Catalogue of Microorganisms (GCM) 10K type strain sequencing project: providing services to taxonomists for standard genome sequencing and annotation.</title>
        <authorList>
            <consortium name="The Broad Institute Genomics Platform"/>
            <consortium name="The Broad Institute Genome Sequencing Center for Infectious Disease"/>
            <person name="Wu L."/>
            <person name="Ma J."/>
        </authorList>
    </citation>
    <scope>NUCLEOTIDE SEQUENCE [LARGE SCALE GENOMIC DNA]</scope>
    <source>
        <strain evidence="4">NCAIM B.02333</strain>
    </source>
</reference>
<name>A0ABV7WJH6_9MICO</name>
<protein>
    <submittedName>
        <fullName evidence="3">ATP-binding protein</fullName>
    </submittedName>
</protein>
<dbReference type="GO" id="GO:0005524">
    <property type="term" value="F:ATP binding"/>
    <property type="evidence" value="ECO:0007669"/>
    <property type="project" value="UniProtKB-KW"/>
</dbReference>
<dbReference type="Proteomes" id="UP001595685">
    <property type="component" value="Unassembled WGS sequence"/>
</dbReference>
<evidence type="ECO:0000256" key="1">
    <source>
        <dbReference type="SAM" id="MobiDB-lite"/>
    </source>
</evidence>
<sequence length="154" mass="16036">MTSAPSAPHQRDGHVDRSDTPLSVDQLGPDVVEIELPADPAYLGVVRTACAGLGARLDLTLDEIEDLRIAVDEACTLVLPAARSTTPSTAVRLRATFRVSDDALAVRVQGPNPALPVETSYAWAVLEALAGDVSSGVEAGGSWISLAHSRARAA</sequence>
<proteinExistence type="predicted"/>
<evidence type="ECO:0000259" key="2">
    <source>
        <dbReference type="Pfam" id="PF13581"/>
    </source>
</evidence>
<dbReference type="Pfam" id="PF13581">
    <property type="entry name" value="HATPase_c_2"/>
    <property type="match status" value="1"/>
</dbReference>
<comment type="caution">
    <text evidence="3">The sequence shown here is derived from an EMBL/GenBank/DDBJ whole genome shotgun (WGS) entry which is preliminary data.</text>
</comment>
<dbReference type="Gene3D" id="3.30.565.10">
    <property type="entry name" value="Histidine kinase-like ATPase, C-terminal domain"/>
    <property type="match status" value="1"/>
</dbReference>
<feature type="domain" description="Histidine kinase/HSP90-like ATPase" evidence="2">
    <location>
        <begin position="36"/>
        <end position="113"/>
    </location>
</feature>
<dbReference type="EMBL" id="JBHRWW010000008">
    <property type="protein sequence ID" value="MFC3689181.1"/>
    <property type="molecule type" value="Genomic_DNA"/>
</dbReference>
<evidence type="ECO:0000313" key="3">
    <source>
        <dbReference type="EMBL" id="MFC3689181.1"/>
    </source>
</evidence>
<dbReference type="RefSeq" id="WP_340288340.1">
    <property type="nucleotide sequence ID" value="NZ_JBBEOI010000002.1"/>
</dbReference>
<evidence type="ECO:0000313" key="4">
    <source>
        <dbReference type="Proteomes" id="UP001595685"/>
    </source>
</evidence>
<feature type="compositionally biased region" description="Basic and acidic residues" evidence="1">
    <location>
        <begin position="9"/>
        <end position="19"/>
    </location>
</feature>